<accession>A0A544YNR3</accession>
<protein>
    <submittedName>
        <fullName evidence="1">Uncharacterized protein</fullName>
    </submittedName>
</protein>
<proteinExistence type="predicted"/>
<dbReference type="EMBL" id="VIRM01000033">
    <property type="protein sequence ID" value="TQS18357.1"/>
    <property type="molecule type" value="Genomic_DNA"/>
</dbReference>
<name>A0A544YNR3_9ACTN</name>
<evidence type="ECO:0000313" key="2">
    <source>
        <dbReference type="Proteomes" id="UP000316541"/>
    </source>
</evidence>
<dbReference type="RefSeq" id="WP_142621809.1">
    <property type="nucleotide sequence ID" value="NZ_VIRM01000033.1"/>
</dbReference>
<dbReference type="Proteomes" id="UP000316541">
    <property type="component" value="Unassembled WGS sequence"/>
</dbReference>
<evidence type="ECO:0000313" key="1">
    <source>
        <dbReference type="EMBL" id="TQS18357.1"/>
    </source>
</evidence>
<comment type="caution">
    <text evidence="1">The sequence shown here is derived from an EMBL/GenBank/DDBJ whole genome shotgun (WGS) entry which is preliminary data.</text>
</comment>
<sequence>MPAWRLPAGGSYLGLLTGLAGFGLGAATADGLRSAVLVAAVGRLSGRSGAGGRVRGRPG</sequence>
<dbReference type="AlphaFoldDB" id="A0A544YNR3"/>
<gene>
    <name evidence="1" type="ORF">FLX08_24680</name>
</gene>
<organism evidence="1 2">
    <name type="scientific">Microbispora hainanensis</name>
    <dbReference type="NCBI Taxonomy" id="568844"/>
    <lineage>
        <taxon>Bacteria</taxon>
        <taxon>Bacillati</taxon>
        <taxon>Actinomycetota</taxon>
        <taxon>Actinomycetes</taxon>
        <taxon>Streptosporangiales</taxon>
        <taxon>Streptosporangiaceae</taxon>
        <taxon>Microbispora</taxon>
    </lineage>
</organism>
<reference evidence="1 2" key="1">
    <citation type="submission" date="2019-07" db="EMBL/GenBank/DDBJ databases">
        <title>Microbispora hainanensis DSM 45428.</title>
        <authorList>
            <person name="Thawai C."/>
        </authorList>
    </citation>
    <scope>NUCLEOTIDE SEQUENCE [LARGE SCALE GENOMIC DNA]</scope>
    <source>
        <strain evidence="1 2">DSM 45428</strain>
    </source>
</reference>